<name>A0A068U160_COFCA</name>
<reference evidence="3" key="1">
    <citation type="journal article" date="2014" name="Science">
        <title>The coffee genome provides insight into the convergent evolution of caffeine biosynthesis.</title>
        <authorList>
            <person name="Denoeud F."/>
            <person name="Carretero-Paulet L."/>
            <person name="Dereeper A."/>
            <person name="Droc G."/>
            <person name="Guyot R."/>
            <person name="Pietrella M."/>
            <person name="Zheng C."/>
            <person name="Alberti A."/>
            <person name="Anthony F."/>
            <person name="Aprea G."/>
            <person name="Aury J.M."/>
            <person name="Bento P."/>
            <person name="Bernard M."/>
            <person name="Bocs S."/>
            <person name="Campa C."/>
            <person name="Cenci A."/>
            <person name="Combes M.C."/>
            <person name="Crouzillat D."/>
            <person name="Da Silva C."/>
            <person name="Daddiego L."/>
            <person name="De Bellis F."/>
            <person name="Dussert S."/>
            <person name="Garsmeur O."/>
            <person name="Gayraud T."/>
            <person name="Guignon V."/>
            <person name="Jahn K."/>
            <person name="Jamilloux V."/>
            <person name="Joet T."/>
            <person name="Labadie K."/>
            <person name="Lan T."/>
            <person name="Leclercq J."/>
            <person name="Lepelley M."/>
            <person name="Leroy T."/>
            <person name="Li L.T."/>
            <person name="Librado P."/>
            <person name="Lopez L."/>
            <person name="Munoz A."/>
            <person name="Noel B."/>
            <person name="Pallavicini A."/>
            <person name="Perrotta G."/>
            <person name="Poncet V."/>
            <person name="Pot D."/>
            <person name="Priyono X."/>
            <person name="Rigoreau M."/>
            <person name="Rouard M."/>
            <person name="Rozas J."/>
            <person name="Tranchant-Dubreuil C."/>
            <person name="VanBuren R."/>
            <person name="Zhang Q."/>
            <person name="Andrade A.C."/>
            <person name="Argout X."/>
            <person name="Bertrand B."/>
            <person name="de Kochko A."/>
            <person name="Graziosi G."/>
            <person name="Henry R.J."/>
            <person name="Jayarama X."/>
            <person name="Ming R."/>
            <person name="Nagai C."/>
            <person name="Rounsley S."/>
            <person name="Sankoff D."/>
            <person name="Giuliano G."/>
            <person name="Albert V.A."/>
            <person name="Wincker P."/>
            <person name="Lashermes P."/>
        </authorList>
    </citation>
    <scope>NUCLEOTIDE SEQUENCE [LARGE SCALE GENOMIC DNA]</scope>
    <source>
        <strain evidence="3">cv. DH200-94</strain>
    </source>
</reference>
<accession>A0A068U160</accession>
<dbReference type="OrthoDB" id="10253744at2759"/>
<dbReference type="Gramene" id="CDP02057">
    <property type="protein sequence ID" value="CDP02057"/>
    <property type="gene ID" value="GSCOC_T00039336001"/>
</dbReference>
<dbReference type="FunCoup" id="A0A068U160">
    <property type="interactions" value="588"/>
</dbReference>
<proteinExistence type="predicted"/>
<keyword evidence="1" id="KW-0812">Transmembrane</keyword>
<dbReference type="InterPro" id="IPR009737">
    <property type="entry name" value="Aim32/Apd1-like"/>
</dbReference>
<keyword evidence="1" id="KW-1133">Transmembrane helix</keyword>
<dbReference type="InterPro" id="IPR036249">
    <property type="entry name" value="Thioredoxin-like_sf"/>
</dbReference>
<protein>
    <submittedName>
        <fullName evidence="2">Uncharacterized protein</fullName>
    </submittedName>
</protein>
<dbReference type="AlphaFoldDB" id="A0A068U160"/>
<dbReference type="Pfam" id="PF06999">
    <property type="entry name" value="Suc_Fer-like"/>
    <property type="match status" value="1"/>
</dbReference>
<evidence type="ECO:0000313" key="3">
    <source>
        <dbReference type="Proteomes" id="UP000295252"/>
    </source>
</evidence>
<dbReference type="OMA" id="NLGGCCQ"/>
<feature type="transmembrane region" description="Helical" evidence="1">
    <location>
        <begin position="300"/>
        <end position="320"/>
    </location>
</feature>
<dbReference type="PANTHER" id="PTHR31902">
    <property type="entry name" value="ACTIN PATCHES DISTAL PROTEIN 1"/>
    <property type="match status" value="1"/>
</dbReference>
<dbReference type="InParanoid" id="A0A068U160"/>
<dbReference type="Gene3D" id="3.40.30.10">
    <property type="entry name" value="Glutaredoxin"/>
    <property type="match status" value="2"/>
</dbReference>
<evidence type="ECO:0000256" key="1">
    <source>
        <dbReference type="SAM" id="Phobius"/>
    </source>
</evidence>
<sequence>MYQSNLAGTVDPYERHLFLCYKSHDSWPSRVEASDSDLLPKLLSAALKARKADIKIKARLTICEGLEDLQLSDGDVLVFPDMIKYRDLKDSDVDGFVEDVLVNGNSWAAGKQEVLTGSYVFVCAHNNRDKRCGVCGPVLIEKFKEEIDSRALKSQVLVTACSHIGGHKYAGNVIIFSANAQAKIDGHWYGYVTPNDVPELLDQHIGKGEIIERIWRGQMGVTEEAENVHQQKLLNGTSLNNYAEKPQEIRSEEKNEGSSSCCQGANGVSCCRDVNFQEKEVQKGTGKLSNWIGRWEQRDVLTTVAVLGAVTTVAVAFAFYKRSR</sequence>
<dbReference type="EMBL" id="HG739092">
    <property type="protein sequence ID" value="CDP02057.1"/>
    <property type="molecule type" value="Genomic_DNA"/>
</dbReference>
<keyword evidence="3" id="KW-1185">Reference proteome</keyword>
<gene>
    <name evidence="2" type="ORF">GSCOC_T00039336001</name>
</gene>
<dbReference type="STRING" id="49390.A0A068U160"/>
<dbReference type="FunFam" id="3.40.30.10:FF:000213">
    <property type="entry name" value="APD1p protein"/>
    <property type="match status" value="1"/>
</dbReference>
<organism evidence="2 3">
    <name type="scientific">Coffea canephora</name>
    <name type="common">Robusta coffee</name>
    <dbReference type="NCBI Taxonomy" id="49390"/>
    <lineage>
        <taxon>Eukaryota</taxon>
        <taxon>Viridiplantae</taxon>
        <taxon>Streptophyta</taxon>
        <taxon>Embryophyta</taxon>
        <taxon>Tracheophyta</taxon>
        <taxon>Spermatophyta</taxon>
        <taxon>Magnoliopsida</taxon>
        <taxon>eudicotyledons</taxon>
        <taxon>Gunneridae</taxon>
        <taxon>Pentapetalae</taxon>
        <taxon>asterids</taxon>
        <taxon>lamiids</taxon>
        <taxon>Gentianales</taxon>
        <taxon>Rubiaceae</taxon>
        <taxon>Ixoroideae</taxon>
        <taxon>Gardenieae complex</taxon>
        <taxon>Bertiereae - Coffeeae clade</taxon>
        <taxon>Coffeeae</taxon>
        <taxon>Coffea</taxon>
    </lineage>
</organism>
<dbReference type="PhylomeDB" id="A0A068U160"/>
<dbReference type="PANTHER" id="PTHR31902:SF10">
    <property type="entry name" value="SUCRASE_FERREDOXIN-LIKE FAMILY PROTEIN"/>
    <property type="match status" value="1"/>
</dbReference>
<evidence type="ECO:0000313" key="2">
    <source>
        <dbReference type="EMBL" id="CDP02057.1"/>
    </source>
</evidence>
<dbReference type="Proteomes" id="UP000295252">
    <property type="component" value="Chromosome IX"/>
</dbReference>
<dbReference type="CDD" id="cd03062">
    <property type="entry name" value="TRX_Fd_Sucrase"/>
    <property type="match status" value="1"/>
</dbReference>
<keyword evidence="1" id="KW-0472">Membrane</keyword>
<dbReference type="SUPFAM" id="SSF52833">
    <property type="entry name" value="Thioredoxin-like"/>
    <property type="match status" value="1"/>
</dbReference>